<evidence type="ECO:0000313" key="1">
    <source>
        <dbReference type="EMBL" id="CAG8753756.1"/>
    </source>
</evidence>
<sequence>MSEYHSDESTTITFVEDEDSGAKLDPIVKQILNAQVQVAKTRRSYFQLFRFATKYELAIMFIGMIFAGVAGSAM</sequence>
<organism evidence="1 2">
    <name type="scientific">Dentiscutata heterogama</name>
    <dbReference type="NCBI Taxonomy" id="1316150"/>
    <lineage>
        <taxon>Eukaryota</taxon>
        <taxon>Fungi</taxon>
        <taxon>Fungi incertae sedis</taxon>
        <taxon>Mucoromycota</taxon>
        <taxon>Glomeromycotina</taxon>
        <taxon>Glomeromycetes</taxon>
        <taxon>Diversisporales</taxon>
        <taxon>Gigasporaceae</taxon>
        <taxon>Dentiscutata</taxon>
    </lineage>
</organism>
<comment type="caution">
    <text evidence="1">The sequence shown here is derived from an EMBL/GenBank/DDBJ whole genome shotgun (WGS) entry which is preliminary data.</text>
</comment>
<accession>A0ACA9QLW7</accession>
<proteinExistence type="predicted"/>
<feature type="non-terminal residue" evidence="1">
    <location>
        <position position="74"/>
    </location>
</feature>
<name>A0ACA9QLW7_9GLOM</name>
<evidence type="ECO:0000313" key="2">
    <source>
        <dbReference type="Proteomes" id="UP000789702"/>
    </source>
</evidence>
<keyword evidence="2" id="KW-1185">Reference proteome</keyword>
<reference evidence="1" key="1">
    <citation type="submission" date="2021-06" db="EMBL/GenBank/DDBJ databases">
        <authorList>
            <person name="Kallberg Y."/>
            <person name="Tangrot J."/>
            <person name="Rosling A."/>
        </authorList>
    </citation>
    <scope>NUCLEOTIDE SEQUENCE</scope>
    <source>
        <strain evidence="1">IL203A</strain>
    </source>
</reference>
<gene>
    <name evidence="1" type="ORF">DHETER_LOCUS14807</name>
</gene>
<dbReference type="Proteomes" id="UP000789702">
    <property type="component" value="Unassembled WGS sequence"/>
</dbReference>
<protein>
    <submittedName>
        <fullName evidence="1">1269_t:CDS:1</fullName>
    </submittedName>
</protein>
<dbReference type="EMBL" id="CAJVPU010047516">
    <property type="protein sequence ID" value="CAG8753756.1"/>
    <property type="molecule type" value="Genomic_DNA"/>
</dbReference>